<evidence type="ECO:0000256" key="8">
    <source>
        <dbReference type="ARBA" id="ARBA00023133"/>
    </source>
</evidence>
<evidence type="ECO:0000256" key="10">
    <source>
        <dbReference type="ARBA" id="ARBA00044501"/>
    </source>
</evidence>
<dbReference type="GO" id="GO:0120547">
    <property type="term" value="F:heme A synthase activity"/>
    <property type="evidence" value="ECO:0007669"/>
    <property type="project" value="UniProtKB-EC"/>
</dbReference>
<dbReference type="InterPro" id="IPR023754">
    <property type="entry name" value="HemeA_Synthase_type2"/>
</dbReference>
<comment type="subcellular location">
    <subcellularLocation>
        <location evidence="2">Membrane</location>
        <topology evidence="2">Multi-pass membrane protein</topology>
    </subcellularLocation>
</comment>
<feature type="transmembrane region" description="Helical" evidence="12">
    <location>
        <begin position="168"/>
        <end position="191"/>
    </location>
</feature>
<gene>
    <name evidence="13" type="ORF">HUJ06_025811</name>
</gene>
<proteinExistence type="predicted"/>
<dbReference type="GO" id="GO:0046872">
    <property type="term" value="F:metal ion binding"/>
    <property type="evidence" value="ECO:0007669"/>
    <property type="project" value="UniProtKB-KW"/>
</dbReference>
<accession>A0A822XVJ1</accession>
<dbReference type="InterPro" id="IPR003780">
    <property type="entry name" value="COX15/CtaA_fam"/>
</dbReference>
<evidence type="ECO:0000256" key="2">
    <source>
        <dbReference type="ARBA" id="ARBA00004141"/>
    </source>
</evidence>
<organism evidence="13 14">
    <name type="scientific">Nelumbo nucifera</name>
    <name type="common">Sacred lotus</name>
    <dbReference type="NCBI Taxonomy" id="4432"/>
    <lineage>
        <taxon>Eukaryota</taxon>
        <taxon>Viridiplantae</taxon>
        <taxon>Streptophyta</taxon>
        <taxon>Embryophyta</taxon>
        <taxon>Tracheophyta</taxon>
        <taxon>Spermatophyta</taxon>
        <taxon>Magnoliopsida</taxon>
        <taxon>Proteales</taxon>
        <taxon>Nelumbonaceae</taxon>
        <taxon>Nelumbo</taxon>
    </lineage>
</organism>
<comment type="catalytic activity">
    <reaction evidence="11">
        <text>Fe(II)-heme o + 2 A + H2O = Fe(II)-heme a + 2 AH2</text>
        <dbReference type="Rhea" id="RHEA:63388"/>
        <dbReference type="ChEBI" id="CHEBI:13193"/>
        <dbReference type="ChEBI" id="CHEBI:15377"/>
        <dbReference type="ChEBI" id="CHEBI:17499"/>
        <dbReference type="ChEBI" id="CHEBI:60530"/>
        <dbReference type="ChEBI" id="CHEBI:61715"/>
        <dbReference type="EC" id="1.17.99.9"/>
    </reaction>
    <physiologicalReaction direction="left-to-right" evidence="11">
        <dbReference type="Rhea" id="RHEA:63389"/>
    </physiologicalReaction>
</comment>
<comment type="cofactor">
    <cofactor evidence="1">
        <name>heme b</name>
        <dbReference type="ChEBI" id="CHEBI:60344"/>
    </cofactor>
</comment>
<feature type="transmembrane region" description="Helical" evidence="12">
    <location>
        <begin position="197"/>
        <end position="217"/>
    </location>
</feature>
<evidence type="ECO:0000256" key="9">
    <source>
        <dbReference type="ARBA" id="ARBA00023136"/>
    </source>
</evidence>
<dbReference type="GO" id="GO:0006784">
    <property type="term" value="P:heme A biosynthetic process"/>
    <property type="evidence" value="ECO:0007669"/>
    <property type="project" value="InterPro"/>
</dbReference>
<name>A0A822XVJ1_NELNU</name>
<evidence type="ECO:0000256" key="11">
    <source>
        <dbReference type="ARBA" id="ARBA00048044"/>
    </source>
</evidence>
<keyword evidence="8" id="KW-0350">Heme biosynthesis</keyword>
<protein>
    <recommendedName>
        <fullName evidence="15">Cytochrome c oxidase assembly protein COX15</fullName>
    </recommendedName>
</protein>
<comment type="pathway">
    <text evidence="10">Porphyrin-containing compound metabolism; heme A biosynthesis; heme A from heme O: step 1/1.</text>
</comment>
<dbReference type="Pfam" id="PF02628">
    <property type="entry name" value="COX15-CtaA"/>
    <property type="match status" value="1"/>
</dbReference>
<evidence type="ECO:0000313" key="13">
    <source>
        <dbReference type="EMBL" id="DAD24347.1"/>
    </source>
</evidence>
<dbReference type="AlphaFoldDB" id="A0A822XVJ1"/>
<evidence type="ECO:0000256" key="3">
    <source>
        <dbReference type="ARBA" id="ARBA00022692"/>
    </source>
</evidence>
<keyword evidence="5 12" id="KW-1133">Transmembrane helix</keyword>
<comment type="caution">
    <text evidence="13">The sequence shown here is derived from an EMBL/GenBank/DDBJ whole genome shotgun (WGS) entry which is preliminary data.</text>
</comment>
<evidence type="ECO:0008006" key="15">
    <source>
        <dbReference type="Google" id="ProtNLM"/>
    </source>
</evidence>
<keyword evidence="9 12" id="KW-0472">Membrane</keyword>
<feature type="transmembrane region" description="Helical" evidence="12">
    <location>
        <begin position="75"/>
        <end position="95"/>
    </location>
</feature>
<evidence type="ECO:0000256" key="12">
    <source>
        <dbReference type="SAM" id="Phobius"/>
    </source>
</evidence>
<keyword evidence="3 12" id="KW-0812">Transmembrane</keyword>
<keyword evidence="6" id="KW-0560">Oxidoreductase</keyword>
<keyword evidence="4" id="KW-0479">Metal-binding</keyword>
<evidence type="ECO:0000313" key="14">
    <source>
        <dbReference type="Proteomes" id="UP000607653"/>
    </source>
</evidence>
<dbReference type="GO" id="GO:0016020">
    <property type="term" value="C:membrane"/>
    <property type="evidence" value="ECO:0007669"/>
    <property type="project" value="UniProtKB-SubCell"/>
</dbReference>
<evidence type="ECO:0000256" key="1">
    <source>
        <dbReference type="ARBA" id="ARBA00001970"/>
    </source>
</evidence>
<evidence type="ECO:0000256" key="6">
    <source>
        <dbReference type="ARBA" id="ARBA00023002"/>
    </source>
</evidence>
<evidence type="ECO:0000256" key="4">
    <source>
        <dbReference type="ARBA" id="ARBA00022723"/>
    </source>
</evidence>
<dbReference type="PANTHER" id="PTHR23289:SF2">
    <property type="entry name" value="CYTOCHROME C OXIDASE ASSEMBLY PROTEIN COX15 HOMOLOG"/>
    <property type="match status" value="1"/>
</dbReference>
<dbReference type="EMBL" id="DUZY01000001">
    <property type="protein sequence ID" value="DAD24347.1"/>
    <property type="molecule type" value="Genomic_DNA"/>
</dbReference>
<reference evidence="13 14" key="1">
    <citation type="journal article" date="2020" name="Mol. Biol. Evol.">
        <title>Distinct Expression and Methylation Patterns for Genes with Different Fates following a Single Whole-Genome Duplication in Flowering Plants.</title>
        <authorList>
            <person name="Shi T."/>
            <person name="Rahmani R.S."/>
            <person name="Gugger P.F."/>
            <person name="Wang M."/>
            <person name="Li H."/>
            <person name="Zhang Y."/>
            <person name="Li Z."/>
            <person name="Wang Q."/>
            <person name="Van de Peer Y."/>
            <person name="Marchal K."/>
            <person name="Chen J."/>
        </authorList>
    </citation>
    <scope>NUCLEOTIDE SEQUENCE [LARGE SCALE GENOMIC DNA]</scope>
    <source>
        <tissue evidence="13">Leaf</tissue>
    </source>
</reference>
<feature type="transmembrane region" description="Helical" evidence="12">
    <location>
        <begin position="34"/>
        <end position="54"/>
    </location>
</feature>
<keyword evidence="7" id="KW-0408">Iron</keyword>
<evidence type="ECO:0000256" key="5">
    <source>
        <dbReference type="ARBA" id="ARBA00022989"/>
    </source>
</evidence>
<dbReference type="PANTHER" id="PTHR23289">
    <property type="entry name" value="CYTOCHROME C OXIDASE ASSEMBLY PROTEIN COX15"/>
    <property type="match status" value="1"/>
</dbReference>
<dbReference type="Proteomes" id="UP000607653">
    <property type="component" value="Unassembled WGS sequence"/>
</dbReference>
<evidence type="ECO:0000256" key="7">
    <source>
        <dbReference type="ARBA" id="ARBA00023004"/>
    </source>
</evidence>
<keyword evidence="14" id="KW-1185">Reference proteome</keyword>
<sequence length="235" mass="25789">MDYIQTWIETFCSFCTWCWARFCWLVDGKKWFRAHLTSAFAIYCGLLWTGLSVVMPDPPTGSLAWVHGAAKIRKLALPLSVLVGITAISGAFVAGNDAGHAYNTFPKMGDAWIPDDIFSMEPLFCNFFENTSTVQLDHRILATATLLSISGLWWTTRKLDMHPAVRSLIGSTMGMAALQVTLGITTLLSYVPVSLGTAHQAGALTLLTFIILLTHTVRRPSPMLLKSLGSIPRAP</sequence>